<sequence length="334" mass="35583">MNSTPVRNLRFSQVIGEAISLEMEADEKVLLLGEDIGRSGGVFGVTRQLQARFGEARVRDTPISEMAFTGMGVGLAMAGYRPVVEIMFVDFIGVCLEQVMNAMSKIPYMSGGNTRVPMVLRTAGGCIGSAAQHSQCLWGLFAHLPGMAVVCPSSPHDYKGLMAASIQSDDPVVFIENKRQLNKLVSSYPLDAFVPEERYTVPLGKAKVVREGSDLTLVTISASVGDALVAASRLEGEGVSVEVVDLRTLVPLDIATVATSVSKTGRLLVVDEDFLSFGMSGEIIARTLEELGTAAVRQVKRHAMPDIPLPASIALEQAAVPSADSIADVIRSMS</sequence>
<evidence type="ECO:0000256" key="3">
    <source>
        <dbReference type="ARBA" id="ARBA00023052"/>
    </source>
</evidence>
<dbReference type="Proteomes" id="UP000680348">
    <property type="component" value="Unassembled WGS sequence"/>
</dbReference>
<comment type="cofactor">
    <cofactor evidence="1">
        <name>thiamine diphosphate</name>
        <dbReference type="ChEBI" id="CHEBI:58937"/>
    </cofactor>
</comment>
<dbReference type="CDD" id="cd07036">
    <property type="entry name" value="TPP_PYR_E1-PDHc-beta_like"/>
    <property type="match status" value="1"/>
</dbReference>
<dbReference type="FunFam" id="3.40.50.970:FF:000001">
    <property type="entry name" value="Pyruvate dehydrogenase E1 beta subunit"/>
    <property type="match status" value="1"/>
</dbReference>
<evidence type="ECO:0000256" key="2">
    <source>
        <dbReference type="ARBA" id="ARBA00023002"/>
    </source>
</evidence>
<dbReference type="InterPro" id="IPR005475">
    <property type="entry name" value="Transketolase-like_Pyr-bd"/>
</dbReference>
<dbReference type="GO" id="GO:0016491">
    <property type="term" value="F:oxidoreductase activity"/>
    <property type="evidence" value="ECO:0007669"/>
    <property type="project" value="UniProtKB-KW"/>
</dbReference>
<dbReference type="PANTHER" id="PTHR43257:SF2">
    <property type="entry name" value="PYRUVATE DEHYDROGENASE E1 COMPONENT SUBUNIT BETA"/>
    <property type="match status" value="1"/>
</dbReference>
<dbReference type="Pfam" id="PF02779">
    <property type="entry name" value="Transket_pyr"/>
    <property type="match status" value="1"/>
</dbReference>
<evidence type="ECO:0000313" key="6">
    <source>
        <dbReference type="Proteomes" id="UP000680348"/>
    </source>
</evidence>
<reference evidence="5" key="1">
    <citation type="submission" date="2021-04" db="EMBL/GenBank/DDBJ databases">
        <title>Pseudaminobacter soli sp. nov., isolated from paddy soil contaminated by heavy metals.</title>
        <authorList>
            <person name="Zhang K."/>
        </authorList>
    </citation>
    <scope>NUCLEOTIDE SEQUENCE</scope>
    <source>
        <strain evidence="5">19-2017</strain>
    </source>
</reference>
<dbReference type="SUPFAM" id="SSF52518">
    <property type="entry name" value="Thiamin diphosphate-binding fold (THDP-binding)"/>
    <property type="match status" value="1"/>
</dbReference>
<dbReference type="SMART" id="SM00861">
    <property type="entry name" value="Transket_pyr"/>
    <property type="match status" value="1"/>
</dbReference>
<dbReference type="Gene3D" id="3.40.50.920">
    <property type="match status" value="1"/>
</dbReference>
<comment type="caution">
    <text evidence="5">The sequence shown here is derived from an EMBL/GenBank/DDBJ whole genome shotgun (WGS) entry which is preliminary data.</text>
</comment>
<name>A0A942E1D5_9HYPH</name>
<keyword evidence="6" id="KW-1185">Reference proteome</keyword>
<keyword evidence="3" id="KW-0786">Thiamine pyrophosphate</keyword>
<evidence type="ECO:0000313" key="5">
    <source>
        <dbReference type="EMBL" id="MBS3649388.1"/>
    </source>
</evidence>
<dbReference type="EMBL" id="JAGWCR010000006">
    <property type="protein sequence ID" value="MBS3649388.1"/>
    <property type="molecule type" value="Genomic_DNA"/>
</dbReference>
<keyword evidence="2" id="KW-0560">Oxidoreductase</keyword>
<gene>
    <name evidence="5" type="ORF">KEU06_12280</name>
</gene>
<proteinExistence type="predicted"/>
<evidence type="ECO:0000256" key="1">
    <source>
        <dbReference type="ARBA" id="ARBA00001964"/>
    </source>
</evidence>
<protein>
    <submittedName>
        <fullName evidence="5">Alpha-ketoacid dehydrogenase subunit beta</fullName>
    </submittedName>
</protein>
<accession>A0A942E1D5</accession>
<dbReference type="InterPro" id="IPR029061">
    <property type="entry name" value="THDP-binding"/>
</dbReference>
<organism evidence="5 6">
    <name type="scientific">Pseudaminobacter soli</name>
    <name type="common">ex Zhang et al. 2022</name>
    <dbReference type="NCBI Taxonomy" id="2831468"/>
    <lineage>
        <taxon>Bacteria</taxon>
        <taxon>Pseudomonadati</taxon>
        <taxon>Pseudomonadota</taxon>
        <taxon>Alphaproteobacteria</taxon>
        <taxon>Hyphomicrobiales</taxon>
        <taxon>Phyllobacteriaceae</taxon>
        <taxon>Pseudaminobacter</taxon>
    </lineage>
</organism>
<dbReference type="Pfam" id="PF02780">
    <property type="entry name" value="Transketolase_C"/>
    <property type="match status" value="1"/>
</dbReference>
<dbReference type="SUPFAM" id="SSF52922">
    <property type="entry name" value="TK C-terminal domain-like"/>
    <property type="match status" value="1"/>
</dbReference>
<evidence type="ECO:0000259" key="4">
    <source>
        <dbReference type="SMART" id="SM00861"/>
    </source>
</evidence>
<feature type="domain" description="Transketolase-like pyrimidine-binding" evidence="4">
    <location>
        <begin position="9"/>
        <end position="183"/>
    </location>
</feature>
<dbReference type="Gene3D" id="3.40.50.970">
    <property type="match status" value="1"/>
</dbReference>
<dbReference type="InterPro" id="IPR033248">
    <property type="entry name" value="Transketolase_C"/>
</dbReference>
<dbReference type="InterPro" id="IPR009014">
    <property type="entry name" value="Transketo_C/PFOR_II"/>
</dbReference>
<dbReference type="PANTHER" id="PTHR43257">
    <property type="entry name" value="PYRUVATE DEHYDROGENASE E1 COMPONENT BETA SUBUNIT"/>
    <property type="match status" value="1"/>
</dbReference>
<dbReference type="AlphaFoldDB" id="A0A942E1D5"/>
<dbReference type="RefSeq" id="WP_188254960.1">
    <property type="nucleotide sequence ID" value="NZ_JABVCF010000006.1"/>
</dbReference>